<gene>
    <name evidence="1" type="ORF">BO97DRAFT_162078</name>
</gene>
<dbReference type="GeneID" id="37194524"/>
<dbReference type="EMBL" id="KZ824302">
    <property type="protein sequence ID" value="RAL09637.1"/>
    <property type="molecule type" value="Genomic_DNA"/>
</dbReference>
<dbReference type="RefSeq" id="XP_025548791.1">
    <property type="nucleotide sequence ID" value="XM_025690235.1"/>
</dbReference>
<keyword evidence="2" id="KW-1185">Reference proteome</keyword>
<dbReference type="VEuPathDB" id="FungiDB:BO97DRAFT_162078"/>
<evidence type="ECO:0000313" key="1">
    <source>
        <dbReference type="EMBL" id="RAL09637.1"/>
    </source>
</evidence>
<organism evidence="1 2">
    <name type="scientific">Aspergillus homomorphus (strain CBS 101889)</name>
    <dbReference type="NCBI Taxonomy" id="1450537"/>
    <lineage>
        <taxon>Eukaryota</taxon>
        <taxon>Fungi</taxon>
        <taxon>Dikarya</taxon>
        <taxon>Ascomycota</taxon>
        <taxon>Pezizomycotina</taxon>
        <taxon>Eurotiomycetes</taxon>
        <taxon>Eurotiomycetidae</taxon>
        <taxon>Eurotiales</taxon>
        <taxon>Aspergillaceae</taxon>
        <taxon>Aspergillus</taxon>
        <taxon>Aspergillus subgen. Circumdati</taxon>
    </lineage>
</organism>
<sequence length="73" mass="8060">MMLSLPWLSISQGLLDGRSGSWCGPSFCWANCRSVRCTSSFWCMHAFWAKPPFPARENTGLQGCLCVACLLVS</sequence>
<evidence type="ECO:0000313" key="2">
    <source>
        <dbReference type="Proteomes" id="UP000248961"/>
    </source>
</evidence>
<accession>A0A395HP94</accession>
<dbReference type="AlphaFoldDB" id="A0A395HP94"/>
<reference evidence="1 2" key="1">
    <citation type="submission" date="2018-02" db="EMBL/GenBank/DDBJ databases">
        <title>The genomes of Aspergillus section Nigri reveals drivers in fungal speciation.</title>
        <authorList>
            <consortium name="DOE Joint Genome Institute"/>
            <person name="Vesth T.C."/>
            <person name="Nybo J."/>
            <person name="Theobald S."/>
            <person name="Brandl J."/>
            <person name="Frisvad J.C."/>
            <person name="Nielsen K.F."/>
            <person name="Lyhne E.K."/>
            <person name="Kogle M.E."/>
            <person name="Kuo A."/>
            <person name="Riley R."/>
            <person name="Clum A."/>
            <person name="Nolan M."/>
            <person name="Lipzen A."/>
            <person name="Salamov A."/>
            <person name="Henrissat B."/>
            <person name="Wiebenga A."/>
            <person name="De vries R.P."/>
            <person name="Grigoriev I.V."/>
            <person name="Mortensen U.H."/>
            <person name="Andersen M.R."/>
            <person name="Baker S.E."/>
        </authorList>
    </citation>
    <scope>NUCLEOTIDE SEQUENCE [LARGE SCALE GENOMIC DNA]</scope>
    <source>
        <strain evidence="1 2">CBS 101889</strain>
    </source>
</reference>
<protein>
    <submittedName>
        <fullName evidence="1">Uncharacterized protein</fullName>
    </submittedName>
</protein>
<dbReference type="Proteomes" id="UP000248961">
    <property type="component" value="Unassembled WGS sequence"/>
</dbReference>
<proteinExistence type="predicted"/>
<name>A0A395HP94_ASPHC</name>